<evidence type="ECO:0000259" key="4">
    <source>
        <dbReference type="Pfam" id="PF00496"/>
    </source>
</evidence>
<dbReference type="Gene3D" id="3.40.190.10">
    <property type="entry name" value="Periplasmic binding protein-like II"/>
    <property type="match status" value="1"/>
</dbReference>
<comment type="similarity">
    <text evidence="2">Belongs to the bacterial solute-binding protein 5 family.</text>
</comment>
<feature type="region of interest" description="Disordered" evidence="3">
    <location>
        <begin position="1"/>
        <end position="20"/>
    </location>
</feature>
<sequence>MIEKSKGGRLREYTEAQAPQGIESVEARGDIADGATMKQAMRDELGVSPGSDAGILDAEVRRICQKRDQAMAKERAETRVLMLEKGEIDLLADFGARPQGALRLKNNPDANITTDGYGAIGSVVYLEMNLRRKPFDDLRVRKTLAYAIDTDFIANVLFSGQTKVGTGPIHSGNPFYSPDVPRYEIDLDKARALLDEAGLKPDAKPIS</sequence>
<evidence type="ECO:0000313" key="6">
    <source>
        <dbReference type="Proteomes" id="UP000503336"/>
    </source>
</evidence>
<accession>A0A7L5BTA7</accession>
<dbReference type="GO" id="GO:0015833">
    <property type="term" value="P:peptide transport"/>
    <property type="evidence" value="ECO:0007669"/>
    <property type="project" value="TreeGrafter"/>
</dbReference>
<dbReference type="InterPro" id="IPR039424">
    <property type="entry name" value="SBP_5"/>
</dbReference>
<dbReference type="Gene3D" id="3.10.105.10">
    <property type="entry name" value="Dipeptide-binding Protein, Domain 3"/>
    <property type="match status" value="1"/>
</dbReference>
<organism evidence="5 6">
    <name type="scientific">Pikeienuella piscinae</name>
    <dbReference type="NCBI Taxonomy" id="2748098"/>
    <lineage>
        <taxon>Bacteria</taxon>
        <taxon>Pseudomonadati</taxon>
        <taxon>Pseudomonadota</taxon>
        <taxon>Alphaproteobacteria</taxon>
        <taxon>Rhodobacterales</taxon>
        <taxon>Paracoccaceae</taxon>
        <taxon>Pikeienuella</taxon>
    </lineage>
</organism>
<comment type="subcellular location">
    <subcellularLocation>
        <location evidence="1">Periplasm</location>
    </subcellularLocation>
</comment>
<gene>
    <name evidence="5" type="ORF">G5B40_06670</name>
</gene>
<dbReference type="GO" id="GO:1904680">
    <property type="term" value="F:peptide transmembrane transporter activity"/>
    <property type="evidence" value="ECO:0007669"/>
    <property type="project" value="TreeGrafter"/>
</dbReference>
<dbReference type="Proteomes" id="UP000503336">
    <property type="component" value="Chromosome"/>
</dbReference>
<evidence type="ECO:0000256" key="1">
    <source>
        <dbReference type="ARBA" id="ARBA00004418"/>
    </source>
</evidence>
<evidence type="ECO:0000256" key="3">
    <source>
        <dbReference type="SAM" id="MobiDB-lite"/>
    </source>
</evidence>
<dbReference type="KEGG" id="hdh:G5B40_06670"/>
<dbReference type="EMBL" id="CP049056">
    <property type="protein sequence ID" value="QIE55160.1"/>
    <property type="molecule type" value="Genomic_DNA"/>
</dbReference>
<evidence type="ECO:0000313" key="5">
    <source>
        <dbReference type="EMBL" id="QIE55160.1"/>
    </source>
</evidence>
<dbReference type="AlphaFoldDB" id="A0A7L5BTA7"/>
<dbReference type="InterPro" id="IPR000914">
    <property type="entry name" value="SBP_5_dom"/>
</dbReference>
<keyword evidence="6" id="KW-1185">Reference proteome</keyword>
<dbReference type="PANTHER" id="PTHR30290">
    <property type="entry name" value="PERIPLASMIC BINDING COMPONENT OF ABC TRANSPORTER"/>
    <property type="match status" value="1"/>
</dbReference>
<name>A0A7L5BTA7_9RHOB</name>
<protein>
    <recommendedName>
        <fullName evidence="4">Solute-binding protein family 5 domain-containing protein</fullName>
    </recommendedName>
</protein>
<evidence type="ECO:0000256" key="2">
    <source>
        <dbReference type="ARBA" id="ARBA00005695"/>
    </source>
</evidence>
<feature type="compositionally biased region" description="Basic and acidic residues" evidence="3">
    <location>
        <begin position="1"/>
        <end position="14"/>
    </location>
</feature>
<dbReference type="SUPFAM" id="SSF53850">
    <property type="entry name" value="Periplasmic binding protein-like II"/>
    <property type="match status" value="1"/>
</dbReference>
<reference evidence="5 6" key="1">
    <citation type="submission" date="2020-02" db="EMBL/GenBank/DDBJ databases">
        <title>complete genome sequence of Rhodobacteraceae bacterium.</title>
        <authorList>
            <person name="Park J."/>
            <person name="Kim Y.-S."/>
            <person name="Kim K.-H."/>
        </authorList>
    </citation>
    <scope>NUCLEOTIDE SEQUENCE [LARGE SCALE GENOMIC DNA]</scope>
    <source>
        <strain evidence="5 6">RR4-56</strain>
    </source>
</reference>
<proteinExistence type="inferred from homology"/>
<feature type="domain" description="Solute-binding protein family 5" evidence="4">
    <location>
        <begin position="76"/>
        <end position="202"/>
    </location>
</feature>
<dbReference type="RefSeq" id="WP_165096607.1">
    <property type="nucleotide sequence ID" value="NZ_CP049056.1"/>
</dbReference>
<dbReference type="Pfam" id="PF00496">
    <property type="entry name" value="SBP_bac_5"/>
    <property type="match status" value="1"/>
</dbReference>